<accession>A0A1L9VNL5</accession>
<dbReference type="RefSeq" id="XP_022402221.1">
    <property type="nucleotide sequence ID" value="XM_022541427.1"/>
</dbReference>
<evidence type="ECO:0000313" key="1">
    <source>
        <dbReference type="EMBL" id="OJJ85523.1"/>
    </source>
</evidence>
<reference evidence="2" key="1">
    <citation type="journal article" date="2017" name="Genome Biol.">
        <title>Comparative genomics reveals high biological diversity and specific adaptations in the industrially and medically important fungal genus Aspergillus.</title>
        <authorList>
            <person name="de Vries R.P."/>
            <person name="Riley R."/>
            <person name="Wiebenga A."/>
            <person name="Aguilar-Osorio G."/>
            <person name="Amillis S."/>
            <person name="Uchima C.A."/>
            <person name="Anderluh G."/>
            <person name="Asadollahi M."/>
            <person name="Askin M."/>
            <person name="Barry K."/>
            <person name="Battaglia E."/>
            <person name="Bayram O."/>
            <person name="Benocci T."/>
            <person name="Braus-Stromeyer S.A."/>
            <person name="Caldana C."/>
            <person name="Canovas D."/>
            <person name="Cerqueira G.C."/>
            <person name="Chen F."/>
            <person name="Chen W."/>
            <person name="Choi C."/>
            <person name="Clum A."/>
            <person name="Dos Santos R.A."/>
            <person name="Damasio A.R."/>
            <person name="Diallinas G."/>
            <person name="Emri T."/>
            <person name="Fekete E."/>
            <person name="Flipphi M."/>
            <person name="Freyberg S."/>
            <person name="Gallo A."/>
            <person name="Gournas C."/>
            <person name="Habgood R."/>
            <person name="Hainaut M."/>
            <person name="Harispe M.L."/>
            <person name="Henrissat B."/>
            <person name="Hilden K.S."/>
            <person name="Hope R."/>
            <person name="Hossain A."/>
            <person name="Karabika E."/>
            <person name="Karaffa L."/>
            <person name="Karanyi Z."/>
            <person name="Krasevec N."/>
            <person name="Kuo A."/>
            <person name="Kusch H."/>
            <person name="LaButti K."/>
            <person name="Lagendijk E.L."/>
            <person name="Lapidus A."/>
            <person name="Levasseur A."/>
            <person name="Lindquist E."/>
            <person name="Lipzen A."/>
            <person name="Logrieco A.F."/>
            <person name="MacCabe A."/>
            <person name="Maekelae M.R."/>
            <person name="Malavazi I."/>
            <person name="Melin P."/>
            <person name="Meyer V."/>
            <person name="Mielnichuk N."/>
            <person name="Miskei M."/>
            <person name="Molnar A.P."/>
            <person name="Mule G."/>
            <person name="Ngan C.Y."/>
            <person name="Orejas M."/>
            <person name="Orosz E."/>
            <person name="Ouedraogo J.P."/>
            <person name="Overkamp K.M."/>
            <person name="Park H.-S."/>
            <person name="Perrone G."/>
            <person name="Piumi F."/>
            <person name="Punt P.J."/>
            <person name="Ram A.F."/>
            <person name="Ramon A."/>
            <person name="Rauscher S."/>
            <person name="Record E."/>
            <person name="Riano-Pachon D.M."/>
            <person name="Robert V."/>
            <person name="Roehrig J."/>
            <person name="Ruller R."/>
            <person name="Salamov A."/>
            <person name="Salih N.S."/>
            <person name="Samson R.A."/>
            <person name="Sandor E."/>
            <person name="Sanguinetti M."/>
            <person name="Schuetze T."/>
            <person name="Sepcic K."/>
            <person name="Shelest E."/>
            <person name="Sherlock G."/>
            <person name="Sophianopoulou V."/>
            <person name="Squina F.M."/>
            <person name="Sun H."/>
            <person name="Susca A."/>
            <person name="Todd R.B."/>
            <person name="Tsang A."/>
            <person name="Unkles S.E."/>
            <person name="van de Wiele N."/>
            <person name="van Rossen-Uffink D."/>
            <person name="Oliveira J.V."/>
            <person name="Vesth T.C."/>
            <person name="Visser J."/>
            <person name="Yu J.-H."/>
            <person name="Zhou M."/>
            <person name="Andersen M.R."/>
            <person name="Archer D.B."/>
            <person name="Baker S.E."/>
            <person name="Benoit I."/>
            <person name="Brakhage A.A."/>
            <person name="Braus G.H."/>
            <person name="Fischer R."/>
            <person name="Frisvad J.C."/>
            <person name="Goldman G.H."/>
            <person name="Houbraken J."/>
            <person name="Oakley B."/>
            <person name="Pocsi I."/>
            <person name="Scazzocchio C."/>
            <person name="Seiboth B."/>
            <person name="vanKuyk P.A."/>
            <person name="Wortman J."/>
            <person name="Dyer P.S."/>
            <person name="Grigoriev I.V."/>
        </authorList>
    </citation>
    <scope>NUCLEOTIDE SEQUENCE [LARGE SCALE GENOMIC DNA]</scope>
    <source>
        <strain evidence="2">CBS 516.65</strain>
    </source>
</reference>
<dbReference type="EMBL" id="KV878894">
    <property type="protein sequence ID" value="OJJ85523.1"/>
    <property type="molecule type" value="Genomic_DNA"/>
</dbReference>
<protein>
    <submittedName>
        <fullName evidence="1">Uncharacterized protein</fullName>
    </submittedName>
</protein>
<proteinExistence type="predicted"/>
<dbReference type="AlphaFoldDB" id="A0A1L9VNL5"/>
<dbReference type="Proteomes" id="UP000184300">
    <property type="component" value="Unassembled WGS sequence"/>
</dbReference>
<name>A0A1L9VNL5_ASPGL</name>
<keyword evidence="2" id="KW-1185">Reference proteome</keyword>
<evidence type="ECO:0000313" key="2">
    <source>
        <dbReference type="Proteomes" id="UP000184300"/>
    </source>
</evidence>
<dbReference type="VEuPathDB" id="FungiDB:ASPGLDRAFT_1359916"/>
<gene>
    <name evidence="1" type="ORF">ASPGLDRAFT_1359916</name>
</gene>
<dbReference type="OrthoDB" id="4486482at2759"/>
<sequence length="114" mass="13127">MRKDVPYSRFISTQGSMLRLLIKSIYFSLDIRKEEPRLRVPTSISRMKYVLGGEVFRTRPEGVVIIGLLIDGLSIISCPRWYEDHNWSEFLGETLSVMLANSLKTLMYGTEVPI</sequence>
<dbReference type="GeneID" id="34457688"/>
<organism evidence="1 2">
    <name type="scientific">Aspergillus glaucus CBS 516.65</name>
    <dbReference type="NCBI Taxonomy" id="1160497"/>
    <lineage>
        <taxon>Eukaryota</taxon>
        <taxon>Fungi</taxon>
        <taxon>Dikarya</taxon>
        <taxon>Ascomycota</taxon>
        <taxon>Pezizomycotina</taxon>
        <taxon>Eurotiomycetes</taxon>
        <taxon>Eurotiomycetidae</taxon>
        <taxon>Eurotiales</taxon>
        <taxon>Aspergillaceae</taxon>
        <taxon>Aspergillus</taxon>
        <taxon>Aspergillus subgen. Aspergillus</taxon>
    </lineage>
</organism>